<gene>
    <name evidence="3" type="ORF">QFZ53_002284</name>
</gene>
<reference evidence="3 4" key="1">
    <citation type="submission" date="2023-07" db="EMBL/GenBank/DDBJ databases">
        <title>Comparative genomics of wheat-associated soil bacteria to identify genetic determinants of phenazine resistance.</title>
        <authorList>
            <person name="Mouncey N."/>
        </authorList>
    </citation>
    <scope>NUCLEOTIDE SEQUENCE [LARGE SCALE GENOMIC DNA]</scope>
    <source>
        <strain evidence="3 4">W4I9-1</strain>
    </source>
</reference>
<dbReference type="GO" id="GO:0003677">
    <property type="term" value="F:DNA binding"/>
    <property type="evidence" value="ECO:0007669"/>
    <property type="project" value="UniProtKB-KW"/>
</dbReference>
<dbReference type="EMBL" id="JAUSXV010000001">
    <property type="protein sequence ID" value="MDQ0648088.1"/>
    <property type="molecule type" value="Genomic_DNA"/>
</dbReference>
<dbReference type="SMART" id="SM00347">
    <property type="entry name" value="HTH_MARR"/>
    <property type="match status" value="1"/>
</dbReference>
<protein>
    <submittedName>
        <fullName evidence="3">DNA-binding MarR family transcriptional regulator</fullName>
    </submittedName>
</protein>
<sequence length="154" mass="16683">MGTRRTDSETVLRSLVAISRRGLVDARFGDAPLSVTDQSIVMAIAEQPGIRSTDIARMFRLNRSTVSRQLAGLTALGIVCEADAGTGRGRPLELTPAGAAAYRGTLDALQDVIETHLTAWSDAEVARFAHDLDRFDRAGEEGTRPTRSTQKEEK</sequence>
<keyword evidence="3" id="KW-0238">DNA-binding</keyword>
<dbReference type="Gene3D" id="1.10.10.10">
    <property type="entry name" value="Winged helix-like DNA-binding domain superfamily/Winged helix DNA-binding domain"/>
    <property type="match status" value="1"/>
</dbReference>
<organism evidence="3 4">
    <name type="scientific">Microbacterium natoriense</name>
    <dbReference type="NCBI Taxonomy" id="284570"/>
    <lineage>
        <taxon>Bacteria</taxon>
        <taxon>Bacillati</taxon>
        <taxon>Actinomycetota</taxon>
        <taxon>Actinomycetes</taxon>
        <taxon>Micrococcales</taxon>
        <taxon>Microbacteriaceae</taxon>
        <taxon>Microbacterium</taxon>
    </lineage>
</organism>
<feature type="region of interest" description="Disordered" evidence="1">
    <location>
        <begin position="135"/>
        <end position="154"/>
    </location>
</feature>
<dbReference type="InterPro" id="IPR000835">
    <property type="entry name" value="HTH_MarR-typ"/>
</dbReference>
<dbReference type="InterPro" id="IPR036388">
    <property type="entry name" value="WH-like_DNA-bd_sf"/>
</dbReference>
<name>A0AAW8EX49_9MICO</name>
<dbReference type="RefSeq" id="WP_307296463.1">
    <property type="nucleotide sequence ID" value="NZ_JAUSXV010000001.1"/>
</dbReference>
<proteinExistence type="predicted"/>
<evidence type="ECO:0000313" key="3">
    <source>
        <dbReference type="EMBL" id="MDQ0648088.1"/>
    </source>
</evidence>
<feature type="domain" description="HTH marR-type" evidence="2">
    <location>
        <begin position="26"/>
        <end position="125"/>
    </location>
</feature>
<dbReference type="AlphaFoldDB" id="A0AAW8EX49"/>
<accession>A0AAW8EX49</accession>
<evidence type="ECO:0000256" key="1">
    <source>
        <dbReference type="SAM" id="MobiDB-lite"/>
    </source>
</evidence>
<dbReference type="Proteomes" id="UP001244427">
    <property type="component" value="Unassembled WGS sequence"/>
</dbReference>
<dbReference type="GO" id="GO:0003700">
    <property type="term" value="F:DNA-binding transcription factor activity"/>
    <property type="evidence" value="ECO:0007669"/>
    <property type="project" value="InterPro"/>
</dbReference>
<evidence type="ECO:0000313" key="4">
    <source>
        <dbReference type="Proteomes" id="UP001244427"/>
    </source>
</evidence>
<dbReference type="InterPro" id="IPR036390">
    <property type="entry name" value="WH_DNA-bd_sf"/>
</dbReference>
<comment type="caution">
    <text evidence="3">The sequence shown here is derived from an EMBL/GenBank/DDBJ whole genome shotgun (WGS) entry which is preliminary data.</text>
</comment>
<evidence type="ECO:0000259" key="2">
    <source>
        <dbReference type="SMART" id="SM00347"/>
    </source>
</evidence>
<dbReference type="Pfam" id="PF12802">
    <property type="entry name" value="MarR_2"/>
    <property type="match status" value="1"/>
</dbReference>
<dbReference type="SUPFAM" id="SSF46785">
    <property type="entry name" value="Winged helix' DNA-binding domain"/>
    <property type="match status" value="1"/>
</dbReference>
<keyword evidence="4" id="KW-1185">Reference proteome</keyword>